<dbReference type="EMBL" id="LAZR01021028">
    <property type="protein sequence ID" value="KKL86729.1"/>
    <property type="molecule type" value="Genomic_DNA"/>
</dbReference>
<dbReference type="InterPro" id="IPR036249">
    <property type="entry name" value="Thioredoxin-like_sf"/>
</dbReference>
<dbReference type="SUPFAM" id="SSF52833">
    <property type="entry name" value="Thioredoxin-like"/>
    <property type="match status" value="1"/>
</dbReference>
<sequence length="120" mass="14246">MYPYRYNDFSHLAAEAALSAWDQGYLEELHNMMLEKSPRLDKSSLIQYASQVGLEPKRFRVDLEKMKHMKLIERDTQLALDMDLYSTPAFFINGKKHLGNRPYEYFKKVVDDELILLKRK</sequence>
<gene>
    <name evidence="2" type="ORF">LCGC14_1941810</name>
</gene>
<accession>A0A0F9FJY8</accession>
<dbReference type="GO" id="GO:0016491">
    <property type="term" value="F:oxidoreductase activity"/>
    <property type="evidence" value="ECO:0007669"/>
    <property type="project" value="InterPro"/>
</dbReference>
<reference evidence="2" key="1">
    <citation type="journal article" date="2015" name="Nature">
        <title>Complex archaea that bridge the gap between prokaryotes and eukaryotes.</title>
        <authorList>
            <person name="Spang A."/>
            <person name="Saw J.H."/>
            <person name="Jorgensen S.L."/>
            <person name="Zaremba-Niedzwiedzka K."/>
            <person name="Martijn J."/>
            <person name="Lind A.E."/>
            <person name="van Eijk R."/>
            <person name="Schleper C."/>
            <person name="Guy L."/>
            <person name="Ettema T.J."/>
        </authorList>
    </citation>
    <scope>NUCLEOTIDE SEQUENCE</scope>
</reference>
<organism evidence="2">
    <name type="scientific">marine sediment metagenome</name>
    <dbReference type="NCBI Taxonomy" id="412755"/>
    <lineage>
        <taxon>unclassified sequences</taxon>
        <taxon>metagenomes</taxon>
        <taxon>ecological metagenomes</taxon>
    </lineage>
</organism>
<name>A0A0F9FJY8_9ZZZZ</name>
<protein>
    <recommendedName>
        <fullName evidence="1">DSBA-like thioredoxin domain-containing protein</fullName>
    </recommendedName>
</protein>
<dbReference type="InterPro" id="IPR001853">
    <property type="entry name" value="DSBA-like_thioredoxin_dom"/>
</dbReference>
<feature type="domain" description="DSBA-like thioredoxin" evidence="1">
    <location>
        <begin position="12"/>
        <end position="109"/>
    </location>
</feature>
<dbReference type="AlphaFoldDB" id="A0A0F9FJY8"/>
<proteinExistence type="predicted"/>
<dbReference type="Pfam" id="PF01323">
    <property type="entry name" value="DSBA"/>
    <property type="match status" value="1"/>
</dbReference>
<evidence type="ECO:0000313" key="2">
    <source>
        <dbReference type="EMBL" id="KKL86729.1"/>
    </source>
</evidence>
<evidence type="ECO:0000259" key="1">
    <source>
        <dbReference type="Pfam" id="PF01323"/>
    </source>
</evidence>
<comment type="caution">
    <text evidence="2">The sequence shown here is derived from an EMBL/GenBank/DDBJ whole genome shotgun (WGS) entry which is preliminary data.</text>
</comment>
<dbReference type="Gene3D" id="3.40.30.10">
    <property type="entry name" value="Glutaredoxin"/>
    <property type="match status" value="1"/>
</dbReference>